<dbReference type="EMBL" id="JBHTCG010000024">
    <property type="protein sequence ID" value="MFC7386123.1"/>
    <property type="molecule type" value="Genomic_DNA"/>
</dbReference>
<dbReference type="Proteomes" id="UP001596496">
    <property type="component" value="Unassembled WGS sequence"/>
</dbReference>
<name>A0ABW2PEI5_9ACTN</name>
<sequence length="157" mass="16470">MAEPGRTRRRRSRWRRWTRRPGFPRSESESGSVTAETAVALPSLALVLGAALWAIAAVGARLECVDAARAGARAAARGEALEIVRRFAGHAAPPGAVVSITRDAELSRVTVSATIRPGWAVGMPPVHVAATATSATEGGVDDLIMEARRAPTGVEPE</sequence>
<organism evidence="1 2">
    <name type="scientific">Sphaerisporangium rhizosphaerae</name>
    <dbReference type="NCBI Taxonomy" id="2269375"/>
    <lineage>
        <taxon>Bacteria</taxon>
        <taxon>Bacillati</taxon>
        <taxon>Actinomycetota</taxon>
        <taxon>Actinomycetes</taxon>
        <taxon>Streptosporangiales</taxon>
        <taxon>Streptosporangiaceae</taxon>
        <taxon>Sphaerisporangium</taxon>
    </lineage>
</organism>
<gene>
    <name evidence="1" type="ORF">ACFQSB_28215</name>
</gene>
<keyword evidence="2" id="KW-1185">Reference proteome</keyword>
<evidence type="ECO:0000313" key="2">
    <source>
        <dbReference type="Proteomes" id="UP001596496"/>
    </source>
</evidence>
<dbReference type="RefSeq" id="WP_380830001.1">
    <property type="nucleotide sequence ID" value="NZ_JBHTCG010000024.1"/>
</dbReference>
<evidence type="ECO:0000313" key="1">
    <source>
        <dbReference type="EMBL" id="MFC7386123.1"/>
    </source>
</evidence>
<reference evidence="2" key="1">
    <citation type="journal article" date="2019" name="Int. J. Syst. Evol. Microbiol.">
        <title>The Global Catalogue of Microorganisms (GCM) 10K type strain sequencing project: providing services to taxonomists for standard genome sequencing and annotation.</title>
        <authorList>
            <consortium name="The Broad Institute Genomics Platform"/>
            <consortium name="The Broad Institute Genome Sequencing Center for Infectious Disease"/>
            <person name="Wu L."/>
            <person name="Ma J."/>
        </authorList>
    </citation>
    <scope>NUCLEOTIDE SEQUENCE [LARGE SCALE GENOMIC DNA]</scope>
    <source>
        <strain evidence="2">CECT 7649</strain>
    </source>
</reference>
<dbReference type="InterPro" id="IPR049790">
    <property type="entry name" value="Rv3655c/TadE"/>
</dbReference>
<protein>
    <submittedName>
        <fullName evidence="1">TadE family type IV pilus minor pilin</fullName>
    </submittedName>
</protein>
<comment type="caution">
    <text evidence="1">The sequence shown here is derived from an EMBL/GenBank/DDBJ whole genome shotgun (WGS) entry which is preliminary data.</text>
</comment>
<accession>A0ABW2PEI5</accession>
<dbReference type="NCBIfam" id="NF041390">
    <property type="entry name" value="TadE_Rv3655c"/>
    <property type="match status" value="1"/>
</dbReference>
<proteinExistence type="predicted"/>